<feature type="coiled-coil region" evidence="1">
    <location>
        <begin position="18"/>
        <end position="45"/>
    </location>
</feature>
<name>A0A0F9VMS6_9ZZZZ</name>
<organism evidence="2">
    <name type="scientific">marine sediment metagenome</name>
    <dbReference type="NCBI Taxonomy" id="412755"/>
    <lineage>
        <taxon>unclassified sequences</taxon>
        <taxon>metagenomes</taxon>
        <taxon>ecological metagenomes</taxon>
    </lineage>
</organism>
<dbReference type="EMBL" id="LAZR01000016">
    <property type="protein sequence ID" value="KKO06416.1"/>
    <property type="molecule type" value="Genomic_DNA"/>
</dbReference>
<gene>
    <name evidence="2" type="ORF">LCGC14_0068360</name>
</gene>
<evidence type="ECO:0000313" key="2">
    <source>
        <dbReference type="EMBL" id="KKO06416.1"/>
    </source>
</evidence>
<reference evidence="2" key="1">
    <citation type="journal article" date="2015" name="Nature">
        <title>Complex archaea that bridge the gap between prokaryotes and eukaryotes.</title>
        <authorList>
            <person name="Spang A."/>
            <person name="Saw J.H."/>
            <person name="Jorgensen S.L."/>
            <person name="Zaremba-Niedzwiedzka K."/>
            <person name="Martijn J."/>
            <person name="Lind A.E."/>
            <person name="van Eijk R."/>
            <person name="Schleper C."/>
            <person name="Guy L."/>
            <person name="Ettema T.J."/>
        </authorList>
    </citation>
    <scope>NUCLEOTIDE SEQUENCE</scope>
</reference>
<keyword evidence="1" id="KW-0175">Coiled coil</keyword>
<sequence>MIASKHFYPHESDKRIMMKKDRLEINNWTDELEFLNKELDFYLDIEDIMIQNSKLYQELHGTRRENALMLASLYRYDNSVGKAIECDTVECDAYYLNHHEKKRDTYLSHITNYRNLKLKVLSQILLNAKS</sequence>
<protein>
    <submittedName>
        <fullName evidence="2">Uncharacterized protein</fullName>
    </submittedName>
</protein>
<evidence type="ECO:0000256" key="1">
    <source>
        <dbReference type="SAM" id="Coils"/>
    </source>
</evidence>
<proteinExistence type="predicted"/>
<comment type="caution">
    <text evidence="2">The sequence shown here is derived from an EMBL/GenBank/DDBJ whole genome shotgun (WGS) entry which is preliminary data.</text>
</comment>
<dbReference type="AlphaFoldDB" id="A0A0F9VMS6"/>
<accession>A0A0F9VMS6</accession>